<dbReference type="RefSeq" id="WP_210218993.1">
    <property type="nucleotide sequence ID" value="NZ_CP072793.1"/>
</dbReference>
<proteinExistence type="inferred from homology"/>
<feature type="transmembrane region" description="Helical" evidence="7">
    <location>
        <begin position="126"/>
        <end position="142"/>
    </location>
</feature>
<feature type="transmembrane region" description="Helical" evidence="7">
    <location>
        <begin position="457"/>
        <end position="474"/>
    </location>
</feature>
<feature type="transmembrane region" description="Helical" evidence="7">
    <location>
        <begin position="394"/>
        <end position="416"/>
    </location>
</feature>
<feature type="transmembrane region" description="Helical" evidence="7">
    <location>
        <begin position="96"/>
        <end position="120"/>
    </location>
</feature>
<dbReference type="NCBIfam" id="NF007773">
    <property type="entry name" value="PRK10459.1"/>
    <property type="match status" value="1"/>
</dbReference>
<evidence type="ECO:0000256" key="2">
    <source>
        <dbReference type="ARBA" id="ARBA00007430"/>
    </source>
</evidence>
<feature type="transmembrane region" description="Helical" evidence="7">
    <location>
        <begin position="344"/>
        <end position="363"/>
    </location>
</feature>
<dbReference type="GO" id="GO:0005886">
    <property type="term" value="C:plasma membrane"/>
    <property type="evidence" value="ECO:0007669"/>
    <property type="project" value="UniProtKB-SubCell"/>
</dbReference>
<keyword evidence="3" id="KW-1003">Cell membrane</keyword>
<gene>
    <name evidence="8" type="ORF">J9260_17535</name>
</gene>
<dbReference type="InterPro" id="IPR050833">
    <property type="entry name" value="Poly_Biosynth_Transport"/>
</dbReference>
<protein>
    <submittedName>
        <fullName evidence="8">MOP flippase family protein</fullName>
    </submittedName>
</protein>
<feature type="transmembrane region" description="Helical" evidence="7">
    <location>
        <begin position="428"/>
        <end position="445"/>
    </location>
</feature>
<evidence type="ECO:0000313" key="8">
    <source>
        <dbReference type="EMBL" id="QTR53477.1"/>
    </source>
</evidence>
<dbReference type="PANTHER" id="PTHR30250">
    <property type="entry name" value="PST FAMILY PREDICTED COLANIC ACID TRANSPORTER"/>
    <property type="match status" value="1"/>
</dbReference>
<sequence>MRVPGIILLQQKIANKMLKQRIFTGIKWNTLAFTSRASNQIFQLLLITHYLLPRDMGVLAIAFALFSFIQSFSDGGVSQAIFHYQQLRNEQLRQLYWFNLLIAALLAACLILLSPLAALLYQSPELSSLITILAVILIINASSQQLKILAQKNLNFSILAKIEIFSNTSGLLSTYIGLSLNLGIYSPIVGLLTTGICTSVSSWIFIKPEWKLRGQINFKSIQEPIYFGKNILISNLIDTLNSRLDVLLGGILLNHVGIGLYSLAKDINLRISSIINPIVTQTTLPVMAILQNNPLALQSLYYRTLQLTSSISIPIYGIVFLHGHDIITLLFGENWLAMLPLLKILSLWGMLNAIGNPIGNLLIAKGETLLAVKWNIGLAFFTIIMVAIGASFNVFQLALAITLLFSLSYIPSWYFLVKPLCGLSFMNFTKALFTPLVLAIISGFISHTLTFDIKAEIIHLIVGILIFGTTYIMLSYRYNSYWLHIARDFIIHHKGKKICVA</sequence>
<dbReference type="Proteomes" id="UP000672009">
    <property type="component" value="Chromosome"/>
</dbReference>
<keyword evidence="9" id="KW-1185">Reference proteome</keyword>
<keyword evidence="5 7" id="KW-1133">Transmembrane helix</keyword>
<keyword evidence="4 7" id="KW-0812">Transmembrane</keyword>
<evidence type="ECO:0000256" key="6">
    <source>
        <dbReference type="ARBA" id="ARBA00023136"/>
    </source>
</evidence>
<evidence type="ECO:0000256" key="7">
    <source>
        <dbReference type="SAM" id="Phobius"/>
    </source>
</evidence>
<dbReference type="KEGG" id="tun:J9260_17535"/>
<feature type="transmembrane region" description="Helical" evidence="7">
    <location>
        <begin position="184"/>
        <end position="206"/>
    </location>
</feature>
<dbReference type="AlphaFoldDB" id="A0A975F925"/>
<dbReference type="PANTHER" id="PTHR30250:SF10">
    <property type="entry name" value="LIPOPOLYSACCHARIDE BIOSYNTHESIS PROTEIN WZXC"/>
    <property type="match status" value="1"/>
</dbReference>
<accession>A0A975F925</accession>
<feature type="transmembrane region" description="Helical" evidence="7">
    <location>
        <begin position="370"/>
        <end position="388"/>
    </location>
</feature>
<feature type="transmembrane region" description="Helical" evidence="7">
    <location>
        <begin position="313"/>
        <end position="332"/>
    </location>
</feature>
<evidence type="ECO:0000256" key="5">
    <source>
        <dbReference type="ARBA" id="ARBA00022989"/>
    </source>
</evidence>
<name>A0A975F925_9GAMM</name>
<feature type="transmembrane region" description="Helical" evidence="7">
    <location>
        <begin position="58"/>
        <end position="84"/>
    </location>
</feature>
<comment type="similarity">
    <text evidence="2">Belongs to the polysaccharide synthase family.</text>
</comment>
<reference evidence="8" key="1">
    <citation type="submission" date="2021-04" db="EMBL/GenBank/DDBJ databases">
        <title>Genomics, taxonomy and metabolism of representatives of sulfur bacteria of the genus Thiothrix: Thiothrix fructosivorans QT, Thiothrix unzii A1T and three new species, Thiothrix subterranea sp. nov., Thiothrix litoralis sp. nov. and 'Candidatus Thiothrix anitrata' sp. nov.</title>
        <authorList>
            <person name="Ravin N.V."/>
            <person name="Smolyakov D."/>
            <person name="Rudenko T.S."/>
            <person name="Mardanov A.V."/>
            <person name="Beletsky A.V."/>
            <person name="Markov N.D."/>
            <person name="Fomenkov A.I."/>
            <person name="Roberts R.J."/>
            <person name="Karnachuk O.V."/>
            <person name="Novikov A."/>
            <person name="Grabovich M.Y."/>
        </authorList>
    </citation>
    <scope>NUCLEOTIDE SEQUENCE</scope>
    <source>
        <strain evidence="8">A1</strain>
    </source>
</reference>
<evidence type="ECO:0000313" key="9">
    <source>
        <dbReference type="Proteomes" id="UP000672009"/>
    </source>
</evidence>
<evidence type="ECO:0000256" key="3">
    <source>
        <dbReference type="ARBA" id="ARBA00022475"/>
    </source>
</evidence>
<organism evidence="8 9">
    <name type="scientific">Thiothrix unzii</name>
    <dbReference type="NCBI Taxonomy" id="111769"/>
    <lineage>
        <taxon>Bacteria</taxon>
        <taxon>Pseudomonadati</taxon>
        <taxon>Pseudomonadota</taxon>
        <taxon>Gammaproteobacteria</taxon>
        <taxon>Thiotrichales</taxon>
        <taxon>Thiotrichaceae</taxon>
        <taxon>Thiothrix</taxon>
    </lineage>
</organism>
<dbReference type="Pfam" id="PF13440">
    <property type="entry name" value="Polysacc_synt_3"/>
    <property type="match status" value="1"/>
</dbReference>
<comment type="subcellular location">
    <subcellularLocation>
        <location evidence="1">Cell membrane</location>
        <topology evidence="1">Multi-pass membrane protein</topology>
    </subcellularLocation>
</comment>
<evidence type="ECO:0000256" key="1">
    <source>
        <dbReference type="ARBA" id="ARBA00004651"/>
    </source>
</evidence>
<dbReference type="EMBL" id="CP072793">
    <property type="protein sequence ID" value="QTR53477.1"/>
    <property type="molecule type" value="Genomic_DNA"/>
</dbReference>
<feature type="transmembrane region" description="Helical" evidence="7">
    <location>
        <begin position="154"/>
        <end position="178"/>
    </location>
</feature>
<evidence type="ECO:0000256" key="4">
    <source>
        <dbReference type="ARBA" id="ARBA00022692"/>
    </source>
</evidence>
<keyword evidence="6 7" id="KW-0472">Membrane</keyword>